<dbReference type="Pfam" id="PF00989">
    <property type="entry name" value="PAS"/>
    <property type="match status" value="1"/>
</dbReference>
<feature type="domain" description="PAS" evidence="9">
    <location>
        <begin position="431"/>
        <end position="488"/>
    </location>
</feature>
<dbReference type="SMART" id="SM00065">
    <property type="entry name" value="GAF"/>
    <property type="match status" value="2"/>
</dbReference>
<dbReference type="PANTHER" id="PTHR43711:SF1">
    <property type="entry name" value="HISTIDINE KINASE 1"/>
    <property type="match status" value="1"/>
</dbReference>
<dbReference type="NCBIfam" id="TIGR00229">
    <property type="entry name" value="sensory_box"/>
    <property type="match status" value="1"/>
</dbReference>
<dbReference type="InterPro" id="IPR003661">
    <property type="entry name" value="HisK_dim/P_dom"/>
</dbReference>
<dbReference type="GeneID" id="44082025"/>
<dbReference type="SMART" id="SM00387">
    <property type="entry name" value="HATPase_c"/>
    <property type="match status" value="1"/>
</dbReference>
<dbReference type="GO" id="GO:0000155">
    <property type="term" value="F:phosphorelay sensor kinase activity"/>
    <property type="evidence" value="ECO:0007669"/>
    <property type="project" value="InterPro"/>
</dbReference>
<dbReference type="InterPro" id="IPR003018">
    <property type="entry name" value="GAF"/>
</dbReference>
<keyword evidence="4" id="KW-0808">Transferase</keyword>
<dbReference type="RefSeq" id="WP_163488457.1">
    <property type="nucleotide sequence ID" value="NZ_CP048738.1"/>
</dbReference>
<dbReference type="PANTHER" id="PTHR43711">
    <property type="entry name" value="TWO-COMPONENT HISTIDINE KINASE"/>
    <property type="match status" value="1"/>
</dbReference>
<evidence type="ECO:0000259" key="8">
    <source>
        <dbReference type="PROSITE" id="PS50109"/>
    </source>
</evidence>
<dbReference type="InterPro" id="IPR029016">
    <property type="entry name" value="GAF-like_dom_sf"/>
</dbReference>
<evidence type="ECO:0000256" key="4">
    <source>
        <dbReference type="ARBA" id="ARBA00022679"/>
    </source>
</evidence>
<dbReference type="Pfam" id="PF02518">
    <property type="entry name" value="HATPase_c"/>
    <property type="match status" value="1"/>
</dbReference>
<dbReference type="EC" id="2.7.13.3" evidence="2"/>
<dbReference type="AlphaFoldDB" id="A0A6C0UN35"/>
<dbReference type="InterPro" id="IPR035965">
    <property type="entry name" value="PAS-like_dom_sf"/>
</dbReference>
<dbReference type="CDD" id="cd00082">
    <property type="entry name" value="HisKA"/>
    <property type="match status" value="1"/>
</dbReference>
<dbReference type="InterPro" id="IPR013767">
    <property type="entry name" value="PAS_fold"/>
</dbReference>
<dbReference type="Gene3D" id="3.30.565.10">
    <property type="entry name" value="Histidine kinase-like ATPase, C-terminal domain"/>
    <property type="match status" value="1"/>
</dbReference>
<evidence type="ECO:0000313" key="11">
    <source>
        <dbReference type="Proteomes" id="UP000465667"/>
    </source>
</evidence>
<organism evidence="10 11">
    <name type="scientific">Haloferax volcanii</name>
    <name type="common">Halobacterium volcanii</name>
    <dbReference type="NCBI Taxonomy" id="2246"/>
    <lineage>
        <taxon>Archaea</taxon>
        <taxon>Methanobacteriati</taxon>
        <taxon>Methanobacteriota</taxon>
        <taxon>Stenosarchaea group</taxon>
        <taxon>Halobacteria</taxon>
        <taxon>Halobacteriales</taxon>
        <taxon>Haloferacaceae</taxon>
        <taxon>Haloferax</taxon>
    </lineage>
</organism>
<evidence type="ECO:0000256" key="1">
    <source>
        <dbReference type="ARBA" id="ARBA00000085"/>
    </source>
</evidence>
<dbReference type="EMBL" id="CP048738">
    <property type="protein sequence ID" value="QIB76874.1"/>
    <property type="molecule type" value="Genomic_DNA"/>
</dbReference>
<dbReference type="PROSITE" id="PS50112">
    <property type="entry name" value="PAS"/>
    <property type="match status" value="1"/>
</dbReference>
<dbReference type="Gene3D" id="1.10.287.130">
    <property type="match status" value="1"/>
</dbReference>
<evidence type="ECO:0000256" key="5">
    <source>
        <dbReference type="ARBA" id="ARBA00022777"/>
    </source>
</evidence>
<dbReference type="SUPFAM" id="SSF47384">
    <property type="entry name" value="Homodimeric domain of signal transducing histidine kinase"/>
    <property type="match status" value="1"/>
</dbReference>
<protein>
    <recommendedName>
        <fullName evidence="2">histidine kinase</fullName>
        <ecNumber evidence="2">2.7.13.3</ecNumber>
    </recommendedName>
</protein>
<keyword evidence="6" id="KW-0902">Two-component regulatory system</keyword>
<name>A0A6C0UN35_HALVO</name>
<dbReference type="Proteomes" id="UP000465667">
    <property type="component" value="Chromosome"/>
</dbReference>
<feature type="compositionally biased region" description="Basic and acidic residues" evidence="7">
    <location>
        <begin position="708"/>
        <end position="718"/>
    </location>
</feature>
<dbReference type="Pfam" id="PF13185">
    <property type="entry name" value="GAF_2"/>
    <property type="match status" value="2"/>
</dbReference>
<sequence length="795" mass="86260">MHATDPTVFVDDDFDDIDLGDGVTVASASDENDPSDAACVVVTDPDAEIPRDVPTILYTEVSPEAVERPARFDAYVSRGDRAGLETQVRWALSSADFASEHDDRAEGGAVTGSRTDAEWDRLKRLYEGTTDLIAAETGEELYERAIGLTEHILEFDNTSFFRHDGEGFYVVANDDDVAETGPISTDMGLLGETYRTGRSFLVDDVRDHPVADPNDPAYRSAVSVPAGDDGVFQAISNEVGAYDETDRTLAELLVSYVSETRSRIESEAAVRKSREQIERLHRGATELAAATSLDELFEQTVEITDDILEFDISYVGVVEDGYIVPAAISSDAPADGAERVPLDDGGIAAEVYLSGNTDITDDVRDHPEARPVKRMYRAVLSVPIGDLGVFQATTFTPGAFDERDAELAELLMAHVAVTAERIRAESRLREERDRSTALFEHVSDAAVAYDVEAGAVTVRDVNRAFQSAFGYDADDVVGSDLLGRIVPPVPDPDPVPEPGDDETIPELLVATGESYRGEVRRRTDGGVREFILNVVPLSPGEERGAGYAIYTDITERKTRESELERQNERLEEFANIVSHDLRNPLSVARGNLELARETGDEVRFDTAERALEQMEELIDDLLSLARRGQLVDETERVDLGAVARQAWATTDTGDAELVTSQSVVVDADEDRLAELLSNLFRNAVEHGSTGNQTASGDAAEHGSTGSRDTPDDAVEHDGRDVRVEVGGVDGGFYVEDNGPGIEPERRDEVFEPGETTGEDGIGYGLAIVQSIAEAHGWSAIVTSGTAGGARFEFRA</sequence>
<keyword evidence="5" id="KW-0418">Kinase</keyword>
<feature type="region of interest" description="Disordered" evidence="7">
    <location>
        <begin position="686"/>
        <end position="718"/>
    </location>
</feature>
<accession>A0A6C0UN35</accession>
<dbReference type="InterPro" id="IPR000014">
    <property type="entry name" value="PAS"/>
</dbReference>
<dbReference type="PROSITE" id="PS50109">
    <property type="entry name" value="HIS_KIN"/>
    <property type="match status" value="1"/>
</dbReference>
<dbReference type="KEGG" id="hale:G3A49_01410"/>
<dbReference type="SUPFAM" id="SSF55785">
    <property type="entry name" value="PYP-like sensor domain (PAS domain)"/>
    <property type="match status" value="1"/>
</dbReference>
<dbReference type="InterPro" id="IPR036890">
    <property type="entry name" value="HATPase_C_sf"/>
</dbReference>
<dbReference type="SUPFAM" id="SSF55874">
    <property type="entry name" value="ATPase domain of HSP90 chaperone/DNA topoisomerase II/histidine kinase"/>
    <property type="match status" value="1"/>
</dbReference>
<dbReference type="InterPro" id="IPR036097">
    <property type="entry name" value="HisK_dim/P_sf"/>
</dbReference>
<gene>
    <name evidence="10" type="ORF">G3A49_01410</name>
</gene>
<proteinExistence type="predicted"/>
<dbReference type="Pfam" id="PF00512">
    <property type="entry name" value="HisKA"/>
    <property type="match status" value="1"/>
</dbReference>
<evidence type="ECO:0000256" key="3">
    <source>
        <dbReference type="ARBA" id="ARBA00022553"/>
    </source>
</evidence>
<evidence type="ECO:0000256" key="6">
    <source>
        <dbReference type="ARBA" id="ARBA00023012"/>
    </source>
</evidence>
<reference evidence="10 11" key="1">
    <citation type="submission" date="2020-02" db="EMBL/GenBank/DDBJ databases">
        <title>Whole genome sequence of Haloferax alexandrinus pws1.</title>
        <authorList>
            <person name="Verma D.K."/>
            <person name="Gopal K."/>
            <person name="Prasad E.S."/>
        </authorList>
    </citation>
    <scope>NUCLEOTIDE SEQUENCE [LARGE SCALE GENOMIC DNA]</scope>
    <source>
        <strain evidence="11">wsp1</strain>
    </source>
</reference>
<dbReference type="Gene3D" id="3.30.450.20">
    <property type="entry name" value="PAS domain"/>
    <property type="match status" value="1"/>
</dbReference>
<comment type="catalytic activity">
    <reaction evidence="1">
        <text>ATP + protein L-histidine = ADP + protein N-phospho-L-histidine.</text>
        <dbReference type="EC" id="2.7.13.3"/>
    </reaction>
</comment>
<dbReference type="Gene3D" id="3.30.450.40">
    <property type="match status" value="2"/>
</dbReference>
<dbReference type="GO" id="GO:0006355">
    <property type="term" value="P:regulation of DNA-templated transcription"/>
    <property type="evidence" value="ECO:0007669"/>
    <property type="project" value="InterPro"/>
</dbReference>
<evidence type="ECO:0000256" key="7">
    <source>
        <dbReference type="SAM" id="MobiDB-lite"/>
    </source>
</evidence>
<dbReference type="InterPro" id="IPR050736">
    <property type="entry name" value="Sensor_HK_Regulatory"/>
</dbReference>
<dbReference type="PRINTS" id="PR00344">
    <property type="entry name" value="BCTRLSENSOR"/>
</dbReference>
<dbReference type="SMART" id="SM00388">
    <property type="entry name" value="HisKA"/>
    <property type="match status" value="1"/>
</dbReference>
<keyword evidence="3" id="KW-0597">Phosphoprotein</keyword>
<evidence type="ECO:0000256" key="2">
    <source>
        <dbReference type="ARBA" id="ARBA00012438"/>
    </source>
</evidence>
<evidence type="ECO:0000259" key="9">
    <source>
        <dbReference type="PROSITE" id="PS50112"/>
    </source>
</evidence>
<dbReference type="InterPro" id="IPR003594">
    <property type="entry name" value="HATPase_dom"/>
</dbReference>
<dbReference type="SUPFAM" id="SSF55781">
    <property type="entry name" value="GAF domain-like"/>
    <property type="match status" value="2"/>
</dbReference>
<evidence type="ECO:0000313" key="10">
    <source>
        <dbReference type="EMBL" id="QIB76874.1"/>
    </source>
</evidence>
<dbReference type="InterPro" id="IPR005467">
    <property type="entry name" value="His_kinase_dom"/>
</dbReference>
<feature type="domain" description="Histidine kinase" evidence="8">
    <location>
        <begin position="576"/>
        <end position="795"/>
    </location>
</feature>
<dbReference type="InterPro" id="IPR004358">
    <property type="entry name" value="Sig_transdc_His_kin-like_C"/>
</dbReference>